<organism evidence="4 5">
    <name type="scientific">Anaeromyxobacter dehalogenans (strain 2CP-C)</name>
    <dbReference type="NCBI Taxonomy" id="290397"/>
    <lineage>
        <taxon>Bacteria</taxon>
        <taxon>Pseudomonadati</taxon>
        <taxon>Myxococcota</taxon>
        <taxon>Myxococcia</taxon>
        <taxon>Myxococcales</taxon>
        <taxon>Cystobacterineae</taxon>
        <taxon>Anaeromyxobacteraceae</taxon>
        <taxon>Anaeromyxobacter</taxon>
    </lineage>
</organism>
<evidence type="ECO:0000259" key="2">
    <source>
        <dbReference type="Pfam" id="PF01028"/>
    </source>
</evidence>
<dbReference type="InterPro" id="IPR013500">
    <property type="entry name" value="TopoI_cat_euk"/>
</dbReference>
<dbReference type="eggNOG" id="COG3569">
    <property type="taxonomic scope" value="Bacteria"/>
</dbReference>
<evidence type="ECO:0000313" key="4">
    <source>
        <dbReference type="EMBL" id="ABC82721.1"/>
    </source>
</evidence>
<dbReference type="SUPFAM" id="SSF55869">
    <property type="entry name" value="DNA topoisomerase I domain"/>
    <property type="match status" value="1"/>
</dbReference>
<feature type="domain" description="DNA topoisomerase IB N-terminal" evidence="3">
    <location>
        <begin position="21"/>
        <end position="68"/>
    </location>
</feature>
<dbReference type="STRING" id="290397.Adeh_2951"/>
<dbReference type="OrthoDB" id="9778962at2"/>
<reference evidence="4" key="1">
    <citation type="submission" date="2006-01" db="EMBL/GenBank/DDBJ databases">
        <title>Complete sequence of Anaeromyxobacter dehalogenans 2CP-C.</title>
        <authorList>
            <consortium name="US DOE Joint Genome Institute"/>
            <person name="Copeland A."/>
            <person name="Lucas S."/>
            <person name="Lapidus A."/>
            <person name="Barry K."/>
            <person name="Detter J.C."/>
            <person name="Glavina T."/>
            <person name="Hammon N."/>
            <person name="Israni S."/>
            <person name="Pitluck S."/>
            <person name="Brettin T."/>
            <person name="Bruce D."/>
            <person name="Han C."/>
            <person name="Tapia R."/>
            <person name="Gilna P."/>
            <person name="Kiss H."/>
            <person name="Schmutz J."/>
            <person name="Larimer F."/>
            <person name="Land M."/>
            <person name="Kyrpides N."/>
            <person name="Anderson I."/>
            <person name="Sanford R.A."/>
            <person name="Ritalahti K.M."/>
            <person name="Thomas H.S."/>
            <person name="Kirby J.R."/>
            <person name="Zhulin I.B."/>
            <person name="Loeffler F.E."/>
            <person name="Richardson P."/>
        </authorList>
    </citation>
    <scope>NUCLEOTIDE SEQUENCE</scope>
    <source>
        <strain evidence="4">2CP-C</strain>
    </source>
</reference>
<dbReference type="Gene3D" id="3.30.66.10">
    <property type="entry name" value="DNA topoisomerase I domain"/>
    <property type="match status" value="1"/>
</dbReference>
<keyword evidence="4" id="KW-0413">Isomerase</keyword>
<dbReference type="PROSITE" id="PS52038">
    <property type="entry name" value="TOPO_IB_2"/>
    <property type="match status" value="1"/>
</dbReference>
<sequence length="372" mass="41038">MRAIERLQAIGLRRAGTPRTGFRWVRPDGRPAAAADAERARRLALPPAWTDVRVSPVAGAKLQAIGRDRAGRWQYRYHPDFVRRRAGAKYRRLLRFAAALPRIRARVTRDLRRRGVGRERVLAAMVRILATCPMRPGSEAYAREHGSYGLTTVQPRHVRVEGDRVVFDFRGKSGRRQVRELEDAPVARLVRTLLRVPGRDVFKFEEGGEVVDVRRRHLNAYLREAAGAPFTAKDFRTWAGTVLCASELAAREREIVPGRTSRRQLEVAAVKAVAARLGNTPAVARASYVSPAVLHAFGEGRVIGCCYAPDELGVPVTRGLHPVEAALVRLLREEAPAPGTAAARGGGAPLTRAARRPGFAPRDRLRAAARAP</sequence>
<dbReference type="InterPro" id="IPR035447">
    <property type="entry name" value="DNA_topo_I_N_sf"/>
</dbReference>
<dbReference type="RefSeq" id="WP_011422003.1">
    <property type="nucleotide sequence ID" value="NC_007760.1"/>
</dbReference>
<dbReference type="GO" id="GO:0003917">
    <property type="term" value="F:DNA topoisomerase type I (single strand cut, ATP-independent) activity"/>
    <property type="evidence" value="ECO:0007669"/>
    <property type="project" value="InterPro"/>
</dbReference>
<dbReference type="InterPro" id="IPR011010">
    <property type="entry name" value="DNA_brk_join_enz"/>
</dbReference>
<dbReference type="AlphaFoldDB" id="Q2IDR2"/>
<name>Q2IDR2_ANADE</name>
<dbReference type="Proteomes" id="UP000001935">
    <property type="component" value="Chromosome"/>
</dbReference>
<evidence type="ECO:0000256" key="1">
    <source>
        <dbReference type="SAM" id="MobiDB-lite"/>
    </source>
</evidence>
<dbReference type="Pfam" id="PF21338">
    <property type="entry name" value="Top1B_N_bact"/>
    <property type="match status" value="1"/>
</dbReference>
<dbReference type="GO" id="GO:0006265">
    <property type="term" value="P:DNA topological change"/>
    <property type="evidence" value="ECO:0007669"/>
    <property type="project" value="InterPro"/>
</dbReference>
<gene>
    <name evidence="4" type="ordered locus">Adeh_2951</name>
</gene>
<evidence type="ECO:0000313" key="5">
    <source>
        <dbReference type="Proteomes" id="UP000001935"/>
    </source>
</evidence>
<dbReference type="Gene3D" id="3.90.15.10">
    <property type="entry name" value="Topoisomerase I, Chain A, domain 3"/>
    <property type="match status" value="1"/>
</dbReference>
<protein>
    <submittedName>
        <fullName evidence="4">Type I topoisomerase</fullName>
    </submittedName>
</protein>
<dbReference type="GO" id="GO:0003677">
    <property type="term" value="F:DNA binding"/>
    <property type="evidence" value="ECO:0007669"/>
    <property type="project" value="InterPro"/>
</dbReference>
<feature type="compositionally biased region" description="Low complexity" evidence="1">
    <location>
        <begin position="337"/>
        <end position="360"/>
    </location>
</feature>
<accession>Q2IDR2</accession>
<dbReference type="KEGG" id="ade:Adeh_2951"/>
<evidence type="ECO:0000259" key="3">
    <source>
        <dbReference type="Pfam" id="PF21338"/>
    </source>
</evidence>
<dbReference type="Pfam" id="PF01028">
    <property type="entry name" value="Topoisom_I"/>
    <property type="match status" value="1"/>
</dbReference>
<dbReference type="InterPro" id="IPR049331">
    <property type="entry name" value="Top1B_N_bact"/>
</dbReference>
<feature type="region of interest" description="Disordered" evidence="1">
    <location>
        <begin position="337"/>
        <end position="372"/>
    </location>
</feature>
<dbReference type="SUPFAM" id="SSF56349">
    <property type="entry name" value="DNA breaking-rejoining enzymes"/>
    <property type="match status" value="1"/>
</dbReference>
<dbReference type="InterPro" id="IPR014711">
    <property type="entry name" value="TopoI_cat_a-hlx-sub_euk"/>
</dbReference>
<feature type="domain" description="DNA topoisomerase I catalytic core eukaryotic-type" evidence="2">
    <location>
        <begin position="87"/>
        <end position="285"/>
    </location>
</feature>
<dbReference type="EMBL" id="CP000251">
    <property type="protein sequence ID" value="ABC82721.1"/>
    <property type="molecule type" value="Genomic_DNA"/>
</dbReference>
<dbReference type="Gene3D" id="1.10.132.120">
    <property type="match status" value="1"/>
</dbReference>
<proteinExistence type="predicted"/>
<dbReference type="HOGENOM" id="CLU_046978_1_1_7"/>